<feature type="region of interest" description="Disordered" evidence="1">
    <location>
        <begin position="1"/>
        <end position="26"/>
    </location>
</feature>
<dbReference type="RefSeq" id="WP_379898479.1">
    <property type="nucleotide sequence ID" value="NZ_JBHRTR010000013.1"/>
</dbReference>
<evidence type="ECO:0000313" key="4">
    <source>
        <dbReference type="EMBL" id="MFC3226474.1"/>
    </source>
</evidence>
<feature type="compositionally biased region" description="Basic and acidic residues" evidence="1">
    <location>
        <begin position="13"/>
        <end position="24"/>
    </location>
</feature>
<dbReference type="EMBL" id="JBHRTR010000013">
    <property type="protein sequence ID" value="MFC3226474.1"/>
    <property type="molecule type" value="Genomic_DNA"/>
</dbReference>
<feature type="transmembrane region" description="Helical" evidence="2">
    <location>
        <begin position="132"/>
        <end position="151"/>
    </location>
</feature>
<feature type="transmembrane region" description="Helical" evidence="2">
    <location>
        <begin position="95"/>
        <end position="112"/>
    </location>
</feature>
<evidence type="ECO:0000256" key="1">
    <source>
        <dbReference type="SAM" id="MobiDB-lite"/>
    </source>
</evidence>
<reference evidence="5" key="1">
    <citation type="journal article" date="2019" name="Int. J. Syst. Evol. Microbiol.">
        <title>The Global Catalogue of Microorganisms (GCM) 10K type strain sequencing project: providing services to taxonomists for standard genome sequencing and annotation.</title>
        <authorList>
            <consortium name="The Broad Institute Genomics Platform"/>
            <consortium name="The Broad Institute Genome Sequencing Center for Infectious Disease"/>
            <person name="Wu L."/>
            <person name="Ma J."/>
        </authorList>
    </citation>
    <scope>NUCLEOTIDE SEQUENCE [LARGE SCALE GENOMIC DNA]</scope>
    <source>
        <strain evidence="5">KCTC 42964</strain>
    </source>
</reference>
<dbReference type="InterPro" id="IPR029787">
    <property type="entry name" value="Nucleotide_cyclase"/>
</dbReference>
<evidence type="ECO:0000256" key="2">
    <source>
        <dbReference type="SAM" id="Phobius"/>
    </source>
</evidence>
<evidence type="ECO:0000259" key="3">
    <source>
        <dbReference type="PROSITE" id="PS50125"/>
    </source>
</evidence>
<evidence type="ECO:0000313" key="5">
    <source>
        <dbReference type="Proteomes" id="UP001595528"/>
    </source>
</evidence>
<keyword evidence="2" id="KW-0812">Transmembrane</keyword>
<feature type="transmembrane region" description="Helical" evidence="2">
    <location>
        <begin position="62"/>
        <end position="83"/>
    </location>
</feature>
<dbReference type="Gene3D" id="3.30.70.1230">
    <property type="entry name" value="Nucleotide cyclase"/>
    <property type="match status" value="1"/>
</dbReference>
<comment type="caution">
    <text evidence="4">The sequence shown here is derived from an EMBL/GenBank/DDBJ whole genome shotgun (WGS) entry which is preliminary data.</text>
</comment>
<keyword evidence="2" id="KW-0472">Membrane</keyword>
<dbReference type="Proteomes" id="UP001595528">
    <property type="component" value="Unassembled WGS sequence"/>
</dbReference>
<sequence>MALKRSAQAATGEADRRRPAHEPLPDPIAEDAEVGRRWIFYLRLAVIGVVALFVVLDANWPAGIFPLVLLAALVVTGWLPLVFAGQGRGAVAMRYGLTIADSALVTAAILLPNPWENQWVQMAVQLHGSEHAFLYLLIVAAAFSYSPRVTTIAGASAALAWLIGGVWIASSVGMTGPMAYREWLELSPEARAAVADPRLRVDLVVLLGQAGLLAFTGLVLGFGLYRARRLMDRLIHRERVHAALDNHYRPELVVELARMREPFARPRALNAAVLVVSCPGLARSLIEMPADGAFADLRRFHRLVMDAVFDANGAVNRSETDAVVATFGTPRSGPEDVPNAVDTATAVMQAAAEWNAERRHLGAPTLDFRLVLHHGPVTFGNAGDATRWRLASFGRAVEEAGELVQVASTLDAYLLVSRRFMDLLEAKAPGARRRLGQLEEIPPPAGPRSGRGGIPVAAYVPRPPDPSFAGIDVGRVPQPTRPVSPLQPVDSRGARDDEEPSPER</sequence>
<name>A0ABV7KVY8_9PROT</name>
<gene>
    <name evidence="4" type="ORF">ACFOGJ_04490</name>
</gene>
<dbReference type="SUPFAM" id="SSF55073">
    <property type="entry name" value="Nucleotide cyclase"/>
    <property type="match status" value="1"/>
</dbReference>
<dbReference type="CDD" id="cd07302">
    <property type="entry name" value="CHD"/>
    <property type="match status" value="1"/>
</dbReference>
<feature type="domain" description="Guanylate cyclase" evidence="3">
    <location>
        <begin position="321"/>
        <end position="404"/>
    </location>
</feature>
<keyword evidence="2" id="KW-1133">Transmembrane helix</keyword>
<feature type="region of interest" description="Disordered" evidence="1">
    <location>
        <begin position="435"/>
        <end position="504"/>
    </location>
</feature>
<dbReference type="InterPro" id="IPR001054">
    <property type="entry name" value="A/G_cyclase"/>
</dbReference>
<feature type="transmembrane region" description="Helical" evidence="2">
    <location>
        <begin position="158"/>
        <end position="180"/>
    </location>
</feature>
<keyword evidence="5" id="KW-1185">Reference proteome</keyword>
<feature type="transmembrane region" description="Helical" evidence="2">
    <location>
        <begin position="203"/>
        <end position="225"/>
    </location>
</feature>
<proteinExistence type="predicted"/>
<accession>A0ABV7KVY8</accession>
<protein>
    <submittedName>
        <fullName evidence="4">Adenylate/guanylate cyclase domain-containing protein</fullName>
    </submittedName>
</protein>
<feature type="transmembrane region" description="Helical" evidence="2">
    <location>
        <begin position="38"/>
        <end position="56"/>
    </location>
</feature>
<organism evidence="4 5">
    <name type="scientific">Marinibaculum pumilum</name>
    <dbReference type="NCBI Taxonomy" id="1766165"/>
    <lineage>
        <taxon>Bacteria</taxon>
        <taxon>Pseudomonadati</taxon>
        <taxon>Pseudomonadota</taxon>
        <taxon>Alphaproteobacteria</taxon>
        <taxon>Rhodospirillales</taxon>
        <taxon>Rhodospirillaceae</taxon>
        <taxon>Marinibaculum</taxon>
    </lineage>
</organism>
<dbReference type="PROSITE" id="PS50125">
    <property type="entry name" value="GUANYLATE_CYCLASE_2"/>
    <property type="match status" value="1"/>
</dbReference>